<dbReference type="SMART" id="SM00848">
    <property type="entry name" value="Inhibitor_I29"/>
    <property type="match status" value="1"/>
</dbReference>
<dbReference type="InterPro" id="IPR039417">
    <property type="entry name" value="Peptidase_C1A_papain-like"/>
</dbReference>
<comment type="similarity">
    <text evidence="1">Belongs to the peptidase C1 family.</text>
</comment>
<evidence type="ECO:0000256" key="2">
    <source>
        <dbReference type="ARBA" id="ARBA00022670"/>
    </source>
</evidence>
<dbReference type="Proteomes" id="UP001058974">
    <property type="component" value="Chromosome 1"/>
</dbReference>
<dbReference type="PRINTS" id="PR00705">
    <property type="entry name" value="PAPAIN"/>
</dbReference>
<evidence type="ECO:0000259" key="8">
    <source>
        <dbReference type="SMART" id="SM00848"/>
    </source>
</evidence>
<dbReference type="OrthoDB" id="1404853at2759"/>
<feature type="domain" description="Peptidase C1A papain C-terminal" evidence="7">
    <location>
        <begin position="160"/>
        <end position="378"/>
    </location>
</feature>
<evidence type="ECO:0000313" key="9">
    <source>
        <dbReference type="EMBL" id="KAI5447788.1"/>
    </source>
</evidence>
<evidence type="ECO:0000256" key="5">
    <source>
        <dbReference type="ARBA" id="ARBA00023157"/>
    </source>
</evidence>
<dbReference type="FunFam" id="3.90.70.10:FF:000332">
    <property type="entry name" value="Cathepsin L1"/>
    <property type="match status" value="1"/>
</dbReference>
<evidence type="ECO:0000259" key="7">
    <source>
        <dbReference type="SMART" id="SM00645"/>
    </source>
</evidence>
<dbReference type="InterPro" id="IPR038765">
    <property type="entry name" value="Papain-like_cys_pep_sf"/>
</dbReference>
<dbReference type="SMART" id="SM00645">
    <property type="entry name" value="Pept_C1"/>
    <property type="match status" value="1"/>
</dbReference>
<dbReference type="CDD" id="cd02248">
    <property type="entry name" value="Peptidase_C1A"/>
    <property type="match status" value="1"/>
</dbReference>
<evidence type="ECO:0000256" key="3">
    <source>
        <dbReference type="ARBA" id="ARBA00022801"/>
    </source>
</evidence>
<gene>
    <name evidence="9" type="ORF">KIW84_015295</name>
</gene>
<dbReference type="InterPro" id="IPR025660">
    <property type="entry name" value="Pept_his_AS"/>
</dbReference>
<keyword evidence="10" id="KW-1185">Reference proteome</keyword>
<keyword evidence="5" id="KW-1015">Disulfide bond</keyword>
<evidence type="ECO:0000256" key="6">
    <source>
        <dbReference type="ARBA" id="ARBA00023180"/>
    </source>
</evidence>
<dbReference type="Pfam" id="PF08246">
    <property type="entry name" value="Inhibitor_I29"/>
    <property type="match status" value="1"/>
</dbReference>
<dbReference type="InterPro" id="IPR013128">
    <property type="entry name" value="Peptidase_C1A"/>
</dbReference>
<dbReference type="InterPro" id="IPR000668">
    <property type="entry name" value="Peptidase_C1A_C"/>
</dbReference>
<dbReference type="GO" id="GO:0008234">
    <property type="term" value="F:cysteine-type peptidase activity"/>
    <property type="evidence" value="ECO:0007669"/>
    <property type="project" value="UniProtKB-KW"/>
</dbReference>
<accession>A0A9D5BQ59</accession>
<evidence type="ECO:0000256" key="1">
    <source>
        <dbReference type="ARBA" id="ARBA00008455"/>
    </source>
</evidence>
<dbReference type="EMBL" id="JAMSHJ010000001">
    <property type="protein sequence ID" value="KAI5447788.1"/>
    <property type="molecule type" value="Genomic_DNA"/>
</dbReference>
<comment type="caution">
    <text evidence="9">The sequence shown here is derived from an EMBL/GenBank/DDBJ whole genome shotgun (WGS) entry which is preliminary data.</text>
</comment>
<dbReference type="AlphaFoldDB" id="A0A9D5BQ59"/>
<keyword evidence="6" id="KW-0325">Glycoprotein</keyword>
<dbReference type="GO" id="GO:0006508">
    <property type="term" value="P:proteolysis"/>
    <property type="evidence" value="ECO:0007669"/>
    <property type="project" value="UniProtKB-KW"/>
</dbReference>
<dbReference type="PANTHER" id="PTHR12411">
    <property type="entry name" value="CYSTEINE PROTEASE FAMILY C1-RELATED"/>
    <property type="match status" value="1"/>
</dbReference>
<feature type="domain" description="Cathepsin propeptide inhibitor" evidence="8">
    <location>
        <begin position="72"/>
        <end position="131"/>
    </location>
</feature>
<dbReference type="InterPro" id="IPR000169">
    <property type="entry name" value="Pept_cys_AS"/>
</dbReference>
<evidence type="ECO:0000256" key="4">
    <source>
        <dbReference type="ARBA" id="ARBA00022807"/>
    </source>
</evidence>
<organism evidence="9 10">
    <name type="scientific">Pisum sativum</name>
    <name type="common">Garden pea</name>
    <name type="synonym">Lathyrus oleraceus</name>
    <dbReference type="NCBI Taxonomy" id="3888"/>
    <lineage>
        <taxon>Eukaryota</taxon>
        <taxon>Viridiplantae</taxon>
        <taxon>Streptophyta</taxon>
        <taxon>Embryophyta</taxon>
        <taxon>Tracheophyta</taxon>
        <taxon>Spermatophyta</taxon>
        <taxon>Magnoliopsida</taxon>
        <taxon>eudicotyledons</taxon>
        <taxon>Gunneridae</taxon>
        <taxon>Pentapetalae</taxon>
        <taxon>rosids</taxon>
        <taxon>fabids</taxon>
        <taxon>Fabales</taxon>
        <taxon>Fabaceae</taxon>
        <taxon>Papilionoideae</taxon>
        <taxon>50 kb inversion clade</taxon>
        <taxon>NPAAA clade</taxon>
        <taxon>Hologalegina</taxon>
        <taxon>IRL clade</taxon>
        <taxon>Fabeae</taxon>
        <taxon>Lathyrus</taxon>
    </lineage>
</organism>
<sequence>MKISYTSNRFLLFIIFTACLCLYFAIQKKNPDENEDILIIPSKFEIPTSKYTSVSSLILDKLPNEDDVIELFQVWKKEHGRVYKDLGEMVRKFEIFVSNLEYIVESNAKRESPHSSVVGLNNFADVSSTEFREKYMTLKTDAMDILNDDDNVEDVTCSNPPATLDWRANGAVTPVKDQGECGSCWAFSSVAAIEGIVQIKTGTFVSLSEQELLDCVKDGDCDGGFVPYALDWVQKHSGVASQADYPYTASKGVVCKASEIQTSANSNIDSQQAVLKSDRGLLCAVAKQPVIVGIYADSPSFQHYTGGIFRGEDCPLDPKNVTHGMLIVGYNSLNGEDYWIVKNSHATTWGIQGYMWIKRDYSKRYGVCGINAHATIPIKY</sequence>
<dbReference type="Pfam" id="PF00112">
    <property type="entry name" value="Peptidase_C1"/>
    <property type="match status" value="1"/>
</dbReference>
<evidence type="ECO:0000313" key="10">
    <source>
        <dbReference type="Proteomes" id="UP001058974"/>
    </source>
</evidence>
<protein>
    <submittedName>
        <fullName evidence="9">Uncharacterized protein</fullName>
    </submittedName>
</protein>
<reference evidence="9 10" key="1">
    <citation type="journal article" date="2022" name="Nat. Genet.">
        <title>Improved pea reference genome and pan-genome highlight genomic features and evolutionary characteristics.</title>
        <authorList>
            <person name="Yang T."/>
            <person name="Liu R."/>
            <person name="Luo Y."/>
            <person name="Hu S."/>
            <person name="Wang D."/>
            <person name="Wang C."/>
            <person name="Pandey M.K."/>
            <person name="Ge S."/>
            <person name="Xu Q."/>
            <person name="Li N."/>
            <person name="Li G."/>
            <person name="Huang Y."/>
            <person name="Saxena R.K."/>
            <person name="Ji Y."/>
            <person name="Li M."/>
            <person name="Yan X."/>
            <person name="He Y."/>
            <person name="Liu Y."/>
            <person name="Wang X."/>
            <person name="Xiang C."/>
            <person name="Varshney R.K."/>
            <person name="Ding H."/>
            <person name="Gao S."/>
            <person name="Zong X."/>
        </authorList>
    </citation>
    <scope>NUCLEOTIDE SEQUENCE [LARGE SCALE GENOMIC DNA]</scope>
    <source>
        <strain evidence="9 10">cv. Zhongwan 6</strain>
    </source>
</reference>
<dbReference type="PROSITE" id="PS00639">
    <property type="entry name" value="THIOL_PROTEASE_HIS"/>
    <property type="match status" value="1"/>
</dbReference>
<proteinExistence type="inferred from homology"/>
<dbReference type="SUPFAM" id="SSF54001">
    <property type="entry name" value="Cysteine proteinases"/>
    <property type="match status" value="1"/>
</dbReference>
<keyword evidence="3" id="KW-0378">Hydrolase</keyword>
<dbReference type="InterPro" id="IPR013201">
    <property type="entry name" value="Prot_inhib_I29"/>
</dbReference>
<dbReference type="Gramene" id="Psat01G0529500-T1">
    <property type="protein sequence ID" value="KAI5447788.1"/>
    <property type="gene ID" value="KIW84_015295"/>
</dbReference>
<dbReference type="Gene3D" id="3.90.70.10">
    <property type="entry name" value="Cysteine proteinases"/>
    <property type="match status" value="1"/>
</dbReference>
<dbReference type="PROSITE" id="PS00139">
    <property type="entry name" value="THIOL_PROTEASE_CYS"/>
    <property type="match status" value="1"/>
</dbReference>
<name>A0A9D5BQ59_PEA</name>
<keyword evidence="2" id="KW-0645">Protease</keyword>
<keyword evidence="4" id="KW-0788">Thiol protease</keyword>